<protein>
    <submittedName>
        <fullName evidence="1">Uncharacterized protein</fullName>
    </submittedName>
</protein>
<reference evidence="1" key="1">
    <citation type="journal article" date="2014" name="Genome Biol. Evol.">
        <title>Pangenome evidence for extensive interdomain horizontal transfer affecting lineage core and shell genes in uncultured planktonic thaumarchaeota and euryarchaeota.</title>
        <authorList>
            <person name="Deschamps P."/>
            <person name="Zivanovic Y."/>
            <person name="Moreira D."/>
            <person name="Rodriguez-Valera F."/>
            <person name="Lopez-Garcia P."/>
        </authorList>
    </citation>
    <scope>NUCLEOTIDE SEQUENCE</scope>
</reference>
<name>A0A075H2H5_9EURY</name>
<dbReference type="AlphaFoldDB" id="A0A075H2H5"/>
<dbReference type="EMBL" id="KF900821">
    <property type="protein sequence ID" value="AIF08108.1"/>
    <property type="molecule type" value="Genomic_DNA"/>
</dbReference>
<evidence type="ECO:0000313" key="1">
    <source>
        <dbReference type="EMBL" id="AIF08108.1"/>
    </source>
</evidence>
<accession>A0A075H2H5</accession>
<sequence>MKCRLLQEYDLNVFDINIPMKKTSLRHDFRLICRIARDEHDSNVDEAGPSIRSRMGLTEPRWNLLLNEGEKEHRLWSGNRLTENGLGCAEDGLILENEDGVHRFWVVDAPQPIGLRILHCEAWEDLQIKKDSTPPKESDTDILKRLRQQNLQYDSIVNENLKIRYDPPPWYKRIMKSSPTVLENKHHRSSVKVSATYETGMHHLRYTLSGKIMGISMKEGSADLNSNHVDTSKSGEIRFDNVEFPTKQAMDSGTLTRELDVLLQPHLRSGQSWVPESQSITTTHDALRSGESQSMQTSLVIKNLSDSNLDTWKNCELDEVLLSPANIDEARKWISELYWAEDRGYQPSNSVDSILSELVEGQAFTELNLQDLIAAPASDWLPSSEFAPLGSAWFFRALKDHAWILEVES</sequence>
<proteinExistence type="predicted"/>
<organism evidence="1">
    <name type="scientific">uncultured marine group II/III euryarchaeote KM3_26_H05</name>
    <dbReference type="NCBI Taxonomy" id="1456427"/>
    <lineage>
        <taxon>Archaea</taxon>
        <taxon>Methanobacteriati</taxon>
        <taxon>Methanobacteriota</taxon>
        <taxon>environmental samples</taxon>
    </lineage>
</organism>